<comment type="caution">
    <text evidence="6">The sequence shown here is derived from an EMBL/GenBank/DDBJ whole genome shotgun (WGS) entry which is preliminary data.</text>
</comment>
<keyword evidence="2" id="KW-0255">Endonuclease</keyword>
<dbReference type="AlphaFoldDB" id="A0A2W1L4I7"/>
<evidence type="ECO:0000256" key="2">
    <source>
        <dbReference type="ARBA" id="ARBA00022759"/>
    </source>
</evidence>
<dbReference type="OrthoDB" id="4376109at2"/>
<dbReference type="Proteomes" id="UP000249522">
    <property type="component" value="Unassembled WGS sequence"/>
</dbReference>
<evidence type="ECO:0000256" key="3">
    <source>
        <dbReference type="ARBA" id="ARBA00022801"/>
    </source>
</evidence>
<dbReference type="SMART" id="SM00318">
    <property type="entry name" value="SNc"/>
    <property type="match status" value="1"/>
</dbReference>
<dbReference type="GO" id="GO:0016787">
    <property type="term" value="F:hydrolase activity"/>
    <property type="evidence" value="ECO:0007669"/>
    <property type="project" value="UniProtKB-KW"/>
</dbReference>
<dbReference type="PROSITE" id="PS50830">
    <property type="entry name" value="TNASE_3"/>
    <property type="match status" value="1"/>
</dbReference>
<keyword evidence="3" id="KW-0378">Hydrolase</keyword>
<keyword evidence="1" id="KW-0540">Nuclease</keyword>
<sequence length="279" mass="30256">MNRGRRKLGMCRQGQPLLWCVYLLLLAAAAGCSGQIADRQEPTAAADIVQAYPELAGRQAETAEVLRIIDGDTFAAADGRKVRLVGVDTPETHGTAEYYGKEASAYARAELEGRKVIMFKDVSETDRYGRLLRFVFVEGETEMFNEQLIKRGYANTMTISPDVTFADRFKELEREAREAGAGLWAGDGSEGSGTAAEPPETEVNGGMPTEDAAQPKAESGTAGQSDASCAEPSIKGNINSKGDKIYHTPGSSHYDLTKPERMFCTEEEAVEAGFRAPRK</sequence>
<dbReference type="Pfam" id="PF00565">
    <property type="entry name" value="SNase"/>
    <property type="match status" value="1"/>
</dbReference>
<gene>
    <name evidence="6" type="ORF">DNH61_20075</name>
</gene>
<dbReference type="SUPFAM" id="SSF50199">
    <property type="entry name" value="Staphylococcal nuclease"/>
    <property type="match status" value="1"/>
</dbReference>
<evidence type="ECO:0000256" key="1">
    <source>
        <dbReference type="ARBA" id="ARBA00022722"/>
    </source>
</evidence>
<organism evidence="6 7">
    <name type="scientific">Paenibacillus sambharensis</name>
    <dbReference type="NCBI Taxonomy" id="1803190"/>
    <lineage>
        <taxon>Bacteria</taxon>
        <taxon>Bacillati</taxon>
        <taxon>Bacillota</taxon>
        <taxon>Bacilli</taxon>
        <taxon>Bacillales</taxon>
        <taxon>Paenibacillaceae</taxon>
        <taxon>Paenibacillus</taxon>
    </lineage>
</organism>
<dbReference type="GO" id="GO:0004519">
    <property type="term" value="F:endonuclease activity"/>
    <property type="evidence" value="ECO:0007669"/>
    <property type="project" value="UniProtKB-KW"/>
</dbReference>
<dbReference type="EMBL" id="QKRB01000055">
    <property type="protein sequence ID" value="PZD93809.1"/>
    <property type="molecule type" value="Genomic_DNA"/>
</dbReference>
<dbReference type="InterPro" id="IPR035437">
    <property type="entry name" value="SNase_OB-fold_sf"/>
</dbReference>
<evidence type="ECO:0000259" key="5">
    <source>
        <dbReference type="PROSITE" id="PS50830"/>
    </source>
</evidence>
<proteinExistence type="predicted"/>
<evidence type="ECO:0000313" key="6">
    <source>
        <dbReference type="EMBL" id="PZD93809.1"/>
    </source>
</evidence>
<dbReference type="PANTHER" id="PTHR12302:SF3">
    <property type="entry name" value="SERINE_THREONINE-PROTEIN KINASE 31"/>
    <property type="match status" value="1"/>
</dbReference>
<name>A0A2W1L4I7_9BACL</name>
<accession>A0A2W1L4I7</accession>
<dbReference type="RefSeq" id="WP_111148620.1">
    <property type="nucleotide sequence ID" value="NZ_QKRB01000055.1"/>
</dbReference>
<dbReference type="PANTHER" id="PTHR12302">
    <property type="entry name" value="EBNA2 BINDING PROTEIN P100"/>
    <property type="match status" value="1"/>
</dbReference>
<dbReference type="PROSITE" id="PS51257">
    <property type="entry name" value="PROKAR_LIPOPROTEIN"/>
    <property type="match status" value="1"/>
</dbReference>
<feature type="region of interest" description="Disordered" evidence="4">
    <location>
        <begin position="181"/>
        <end position="258"/>
    </location>
</feature>
<keyword evidence="7" id="KW-1185">Reference proteome</keyword>
<protein>
    <submittedName>
        <fullName evidence="6">Nuclease</fullName>
    </submittedName>
</protein>
<feature type="domain" description="TNase-like" evidence="5">
    <location>
        <begin position="59"/>
        <end position="186"/>
    </location>
</feature>
<dbReference type="Gene3D" id="2.40.50.90">
    <property type="match status" value="1"/>
</dbReference>
<reference evidence="6 7" key="1">
    <citation type="submission" date="2018-06" db="EMBL/GenBank/DDBJ databases">
        <title>Paenibacillus imtechensis sp. nov.</title>
        <authorList>
            <person name="Pinnaka A.K."/>
            <person name="Singh H."/>
            <person name="Kaur M."/>
        </authorList>
    </citation>
    <scope>NUCLEOTIDE SEQUENCE [LARGE SCALE GENOMIC DNA]</scope>
    <source>
        <strain evidence="6 7">SMB1</strain>
    </source>
</reference>
<dbReference type="InterPro" id="IPR016071">
    <property type="entry name" value="Staphylococal_nuclease_OB-fold"/>
</dbReference>
<evidence type="ECO:0000313" key="7">
    <source>
        <dbReference type="Proteomes" id="UP000249522"/>
    </source>
</evidence>
<evidence type="ECO:0000256" key="4">
    <source>
        <dbReference type="SAM" id="MobiDB-lite"/>
    </source>
</evidence>